<name>A0A9W8MYS0_9AGAR</name>
<gene>
    <name evidence="1" type="ORF">NLJ89_g2315</name>
</gene>
<evidence type="ECO:0000313" key="2">
    <source>
        <dbReference type="Proteomes" id="UP001148786"/>
    </source>
</evidence>
<sequence length="370" mass="41265">MSSKVKVFINDECKPANIPDYETIITQSSNLRRRQATATNINGVRIALDKKSDLDVSNIWVKFGRTITMGEANTQRFVAEYLQANNIPAVRAPRVYLAFTWSVFGYIVTEYIDGQTCDNSDIALIAAAVQVLISIPSPSLTPGPVGGGLIEHPFFYDRKSSIQYESVEELQDHVNGILFETGRTRRVSFTDELASHGLLLCVSDLKPVNFMKDRENRIVAVDFGGYSFLPPSFAFALKHGGCSDFAHRIASMLEYPPSPSAHVAAMLSGEILQVPVYVALGYTHRGREIMLSPWDDRPATFFSGDKQGVALREVIDVSIQKNLDRIKHRTSIIFSTSDTPFGLSTISRCLSTHWPVNYILTRHQNVTHVY</sequence>
<evidence type="ECO:0008006" key="3">
    <source>
        <dbReference type="Google" id="ProtNLM"/>
    </source>
</evidence>
<dbReference type="SUPFAM" id="SSF56112">
    <property type="entry name" value="Protein kinase-like (PK-like)"/>
    <property type="match status" value="1"/>
</dbReference>
<dbReference type="EMBL" id="JANKHO010000139">
    <property type="protein sequence ID" value="KAJ3514546.1"/>
    <property type="molecule type" value="Genomic_DNA"/>
</dbReference>
<reference evidence="1" key="1">
    <citation type="submission" date="2022-07" db="EMBL/GenBank/DDBJ databases">
        <title>Genome Sequence of Agrocybe chaxingu.</title>
        <authorList>
            <person name="Buettner E."/>
        </authorList>
    </citation>
    <scope>NUCLEOTIDE SEQUENCE</scope>
    <source>
        <strain evidence="1">MP-N11</strain>
    </source>
</reference>
<dbReference type="OrthoDB" id="3250044at2759"/>
<dbReference type="InterPro" id="IPR011009">
    <property type="entry name" value="Kinase-like_dom_sf"/>
</dbReference>
<dbReference type="Proteomes" id="UP001148786">
    <property type="component" value="Unassembled WGS sequence"/>
</dbReference>
<evidence type="ECO:0000313" key="1">
    <source>
        <dbReference type="EMBL" id="KAJ3514546.1"/>
    </source>
</evidence>
<comment type="caution">
    <text evidence="1">The sequence shown here is derived from an EMBL/GenBank/DDBJ whole genome shotgun (WGS) entry which is preliminary data.</text>
</comment>
<protein>
    <recommendedName>
        <fullName evidence="3">Aminoglycoside phosphotransferase domain-containing protein</fullName>
    </recommendedName>
</protein>
<accession>A0A9W8MYS0</accession>
<keyword evidence="2" id="KW-1185">Reference proteome</keyword>
<proteinExistence type="predicted"/>
<organism evidence="1 2">
    <name type="scientific">Agrocybe chaxingu</name>
    <dbReference type="NCBI Taxonomy" id="84603"/>
    <lineage>
        <taxon>Eukaryota</taxon>
        <taxon>Fungi</taxon>
        <taxon>Dikarya</taxon>
        <taxon>Basidiomycota</taxon>
        <taxon>Agaricomycotina</taxon>
        <taxon>Agaricomycetes</taxon>
        <taxon>Agaricomycetidae</taxon>
        <taxon>Agaricales</taxon>
        <taxon>Agaricineae</taxon>
        <taxon>Strophariaceae</taxon>
        <taxon>Agrocybe</taxon>
    </lineage>
</organism>
<dbReference type="AlphaFoldDB" id="A0A9W8MYS0"/>